<protein>
    <submittedName>
        <fullName evidence="1">Uncharacterized protein</fullName>
    </submittedName>
</protein>
<gene>
    <name evidence="1" type="ORF">IAD49_03025</name>
</gene>
<dbReference type="AlphaFoldDB" id="A0A9D1L3F0"/>
<name>A0A9D1L3F0_9BACT</name>
<dbReference type="Proteomes" id="UP000824087">
    <property type="component" value="Unassembled WGS sequence"/>
</dbReference>
<dbReference type="EMBL" id="DVML01000017">
    <property type="protein sequence ID" value="HIU22536.1"/>
    <property type="molecule type" value="Genomic_DNA"/>
</dbReference>
<accession>A0A9D1L3F0</accession>
<evidence type="ECO:0000313" key="2">
    <source>
        <dbReference type="Proteomes" id="UP000824087"/>
    </source>
</evidence>
<reference evidence="1" key="1">
    <citation type="submission" date="2020-10" db="EMBL/GenBank/DDBJ databases">
        <authorList>
            <person name="Gilroy R."/>
        </authorList>
    </citation>
    <scope>NUCLEOTIDE SEQUENCE</scope>
    <source>
        <strain evidence="1">CHK197-8231</strain>
    </source>
</reference>
<proteinExistence type="predicted"/>
<sequence length="177" mass="20804">MKKVERELCNIVKDLEGNLIGIGLAEPKLLDKIERNDKITECTLLNDQTGELNKEQSGRTKKLNIRKLRKKFKKKRIDTIICATEEIALYTKTFVKDSIYITKGTIYFYGEDLDLLENIQEKYKRYQVSTKQEKYGQSYLYVVEVKDAKNHRIKEIGYYIKDTVMNGVDYLSDYLVH</sequence>
<organism evidence="1 2">
    <name type="scientific">Candidatus Fimihabitans intestinipullorum</name>
    <dbReference type="NCBI Taxonomy" id="2840820"/>
    <lineage>
        <taxon>Bacteria</taxon>
        <taxon>Bacillati</taxon>
        <taxon>Mycoplasmatota</taxon>
        <taxon>Mycoplasmatota incertae sedis</taxon>
        <taxon>Candidatus Fimihabitans</taxon>
    </lineage>
</organism>
<evidence type="ECO:0000313" key="1">
    <source>
        <dbReference type="EMBL" id="HIU22536.1"/>
    </source>
</evidence>
<comment type="caution">
    <text evidence="1">The sequence shown here is derived from an EMBL/GenBank/DDBJ whole genome shotgun (WGS) entry which is preliminary data.</text>
</comment>
<reference evidence="1" key="2">
    <citation type="journal article" date="2021" name="PeerJ">
        <title>Extensive microbial diversity within the chicken gut microbiome revealed by metagenomics and culture.</title>
        <authorList>
            <person name="Gilroy R."/>
            <person name="Ravi A."/>
            <person name="Getino M."/>
            <person name="Pursley I."/>
            <person name="Horton D.L."/>
            <person name="Alikhan N.F."/>
            <person name="Baker D."/>
            <person name="Gharbi K."/>
            <person name="Hall N."/>
            <person name="Watson M."/>
            <person name="Adriaenssens E.M."/>
            <person name="Foster-Nyarko E."/>
            <person name="Jarju S."/>
            <person name="Secka A."/>
            <person name="Antonio M."/>
            <person name="Oren A."/>
            <person name="Chaudhuri R.R."/>
            <person name="La Ragione R."/>
            <person name="Hildebrand F."/>
            <person name="Pallen M.J."/>
        </authorList>
    </citation>
    <scope>NUCLEOTIDE SEQUENCE</scope>
    <source>
        <strain evidence="1">CHK197-8231</strain>
    </source>
</reference>